<dbReference type="EMBL" id="CACVKT020008310">
    <property type="protein sequence ID" value="CAC5414020.1"/>
    <property type="molecule type" value="Genomic_DNA"/>
</dbReference>
<dbReference type="OrthoDB" id="6139803at2759"/>
<dbReference type="Proteomes" id="UP000507470">
    <property type="component" value="Unassembled WGS sequence"/>
</dbReference>
<name>A0A6J8E0P3_MYTCO</name>
<gene>
    <name evidence="1" type="ORF">MCOR_46868</name>
</gene>
<proteinExistence type="predicted"/>
<dbReference type="AlphaFoldDB" id="A0A6J8E0P3"/>
<organism evidence="1 2">
    <name type="scientific">Mytilus coruscus</name>
    <name type="common">Sea mussel</name>
    <dbReference type="NCBI Taxonomy" id="42192"/>
    <lineage>
        <taxon>Eukaryota</taxon>
        <taxon>Metazoa</taxon>
        <taxon>Spiralia</taxon>
        <taxon>Lophotrochozoa</taxon>
        <taxon>Mollusca</taxon>
        <taxon>Bivalvia</taxon>
        <taxon>Autobranchia</taxon>
        <taxon>Pteriomorphia</taxon>
        <taxon>Mytilida</taxon>
        <taxon>Mytiloidea</taxon>
        <taxon>Mytilidae</taxon>
        <taxon>Mytilinae</taxon>
        <taxon>Mytilus</taxon>
    </lineage>
</organism>
<sequence>MYLIADNPVNDALKLNEDLKKIHYWSERKTLEQLYCSYIRPVLKYADVVWDTSTLILIHKIESVQIEAARIVTGGTRLTSINLLYKETGWGKLKDRREAHRLTYLYKMSYNITPSYLNNILPERFRNTHKFNTRNANDFQPIAARTSLYSNYFLQSTVKPWNSQTSELQNSPSLLAFKSYF</sequence>
<reference evidence="1 2" key="1">
    <citation type="submission" date="2020-06" db="EMBL/GenBank/DDBJ databases">
        <authorList>
            <person name="Li R."/>
            <person name="Bekaert M."/>
        </authorList>
    </citation>
    <scope>NUCLEOTIDE SEQUENCE [LARGE SCALE GENOMIC DNA]</scope>
    <source>
        <strain evidence="2">wild</strain>
    </source>
</reference>
<keyword evidence="2" id="KW-1185">Reference proteome</keyword>
<accession>A0A6J8E0P3</accession>
<evidence type="ECO:0000313" key="1">
    <source>
        <dbReference type="EMBL" id="CAC5414020.1"/>
    </source>
</evidence>
<protein>
    <submittedName>
        <fullName evidence="1">Uncharacterized protein</fullName>
    </submittedName>
</protein>
<evidence type="ECO:0000313" key="2">
    <source>
        <dbReference type="Proteomes" id="UP000507470"/>
    </source>
</evidence>